<dbReference type="CDD" id="cd01555">
    <property type="entry name" value="UdpNAET"/>
    <property type="match status" value="1"/>
</dbReference>
<dbReference type="Proteomes" id="UP000610760">
    <property type="component" value="Unassembled WGS sequence"/>
</dbReference>
<evidence type="ECO:0000313" key="14">
    <source>
        <dbReference type="EMBL" id="MBC8559968.1"/>
    </source>
</evidence>
<feature type="binding site" evidence="12">
    <location>
        <position position="112"/>
    </location>
    <ligand>
        <name>UDP-N-acetyl-alpha-D-glucosamine</name>
        <dbReference type="ChEBI" id="CHEBI:57705"/>
    </ligand>
</feature>
<evidence type="ECO:0000256" key="8">
    <source>
        <dbReference type="ARBA" id="ARBA00023306"/>
    </source>
</evidence>
<comment type="caution">
    <text evidence="12">Lacks conserved residue(s) required for the propagation of feature annotation.</text>
</comment>
<dbReference type="GO" id="GO:0009252">
    <property type="term" value="P:peptidoglycan biosynthetic process"/>
    <property type="evidence" value="ECO:0007669"/>
    <property type="project" value="UniProtKB-UniRule"/>
</dbReference>
<comment type="caution">
    <text evidence="14">The sequence shown here is derived from an EMBL/GenBank/DDBJ whole genome shotgun (WGS) entry which is preliminary data.</text>
</comment>
<evidence type="ECO:0000256" key="9">
    <source>
        <dbReference type="ARBA" id="ARBA00023316"/>
    </source>
</evidence>
<dbReference type="RefSeq" id="WP_249294938.1">
    <property type="nucleotide sequence ID" value="NZ_JACRSV010000002.1"/>
</dbReference>
<gene>
    <name evidence="12 14" type="primary">murA</name>
    <name evidence="14" type="ORF">H8710_07815</name>
</gene>
<accession>A0A926E5J5</accession>
<comment type="function">
    <text evidence="12">Cell wall formation. Adds enolpyruvyl to UDP-N-acetylglucosamine.</text>
</comment>
<feature type="binding site" evidence="12">
    <location>
        <begin position="42"/>
        <end position="43"/>
    </location>
    <ligand>
        <name>phosphoenolpyruvate</name>
        <dbReference type="ChEBI" id="CHEBI:58702"/>
    </ligand>
</feature>
<comment type="pathway">
    <text evidence="2 12">Cell wall biogenesis; peptidoglycan biosynthesis.</text>
</comment>
<sequence length="438" mass="46567">MPCKRTNIGESAPKYGRSVVVERFVISGGIPLEGEISVHGAKNSSLPLLAATVLCKNESVLHNCPNLSDVDAACKILKYLGCGVKREGNTVAVNTKEITHSDVPDDLMREMRSSVVFLGAIVARLGRAEICFPGGCELGARPIDLHLQALRKLGMEIEESHGKLICSAEHGLVGTSINLTFPSVGATENIMLAAALAEGETVINNAAQEPEIIDLANFVNACGGKVKDAGKSRIIIEGVKELHGCEYRVIPDRIVAATYLCCAAATGGNILVKDLCADHIASILPLMEEMGCKLDITQDSVAIRAPKRLKALKDVRTMPYPGFPTDAQAPLMAAAATANGTSIFAENIFESRYKHVGELCRMGADIKIAGKVALVEGVDTLYGANVRATDLRGGAALIIAGLGAKGRTEISEIKHIDRGYEEIEKNLCLLGADIKRML</sequence>
<dbReference type="HAMAP" id="MF_00111">
    <property type="entry name" value="MurA"/>
    <property type="match status" value="1"/>
</dbReference>
<dbReference type="InterPro" id="IPR005750">
    <property type="entry name" value="UDP_GlcNAc_COvinyl_MurA"/>
</dbReference>
<keyword evidence="15" id="KW-1185">Reference proteome</keyword>
<evidence type="ECO:0000313" key="15">
    <source>
        <dbReference type="Proteomes" id="UP000610760"/>
    </source>
</evidence>
<dbReference type="EMBL" id="JACRSV010000002">
    <property type="protein sequence ID" value="MBC8559968.1"/>
    <property type="molecule type" value="Genomic_DNA"/>
</dbReference>
<keyword evidence="9 12" id="KW-0961">Cell wall biogenesis/degradation</keyword>
<keyword evidence="4 12" id="KW-0132">Cell division</keyword>
<dbReference type="GO" id="GO:0019277">
    <property type="term" value="P:UDP-N-acetylgalactosamine biosynthetic process"/>
    <property type="evidence" value="ECO:0007669"/>
    <property type="project" value="InterPro"/>
</dbReference>
<feature type="domain" description="Enolpyruvate transferase" evidence="13">
    <location>
        <begin position="28"/>
        <end position="427"/>
    </location>
</feature>
<dbReference type="NCBIfam" id="NF006873">
    <property type="entry name" value="PRK09369.1"/>
    <property type="match status" value="1"/>
</dbReference>
<feature type="modified residue" description="2-(S-cysteinyl)pyruvic acid O-phosphothioketal" evidence="12">
    <location>
        <position position="136"/>
    </location>
</feature>
<proteinExistence type="inferred from homology"/>
<name>A0A926E5J5_9FIRM</name>
<dbReference type="SUPFAM" id="SSF55205">
    <property type="entry name" value="EPT/RTPC-like"/>
    <property type="match status" value="1"/>
</dbReference>
<keyword evidence="3 12" id="KW-0963">Cytoplasm</keyword>
<dbReference type="InterPro" id="IPR050068">
    <property type="entry name" value="MurA_subfamily"/>
</dbReference>
<feature type="active site" description="Proton donor" evidence="12">
    <location>
        <position position="136"/>
    </location>
</feature>
<dbReference type="InterPro" id="IPR036968">
    <property type="entry name" value="Enolpyruvate_Tfrase_sf"/>
</dbReference>
<dbReference type="GO" id="GO:0051301">
    <property type="term" value="P:cell division"/>
    <property type="evidence" value="ECO:0007669"/>
    <property type="project" value="UniProtKB-KW"/>
</dbReference>
<dbReference type="NCBIfam" id="TIGR01072">
    <property type="entry name" value="murA"/>
    <property type="match status" value="1"/>
</dbReference>
<evidence type="ECO:0000256" key="7">
    <source>
        <dbReference type="ARBA" id="ARBA00022984"/>
    </source>
</evidence>
<dbReference type="GO" id="GO:0005737">
    <property type="term" value="C:cytoplasm"/>
    <property type="evidence" value="ECO:0007669"/>
    <property type="project" value="UniProtKB-SubCell"/>
</dbReference>
<evidence type="ECO:0000256" key="2">
    <source>
        <dbReference type="ARBA" id="ARBA00004752"/>
    </source>
</evidence>
<dbReference type="InterPro" id="IPR013792">
    <property type="entry name" value="RNA3'P_cycl/enolpyr_Trfase_a/b"/>
</dbReference>
<reference evidence="14" key="1">
    <citation type="submission" date="2020-08" db="EMBL/GenBank/DDBJ databases">
        <title>Genome public.</title>
        <authorList>
            <person name="Liu C."/>
            <person name="Sun Q."/>
        </authorList>
    </citation>
    <scope>NUCLEOTIDE SEQUENCE</scope>
    <source>
        <strain evidence="14">NSJ-33</strain>
    </source>
</reference>
<keyword evidence="6 12" id="KW-0133">Cell shape</keyword>
<dbReference type="GO" id="GO:0008360">
    <property type="term" value="P:regulation of cell shape"/>
    <property type="evidence" value="ECO:0007669"/>
    <property type="project" value="UniProtKB-KW"/>
</dbReference>
<evidence type="ECO:0000256" key="11">
    <source>
        <dbReference type="ARBA" id="ARBA00047527"/>
    </source>
</evidence>
<evidence type="ECO:0000256" key="12">
    <source>
        <dbReference type="HAMAP-Rule" id="MF_00111"/>
    </source>
</evidence>
<feature type="binding site" evidence="12">
    <location>
        <position position="348"/>
    </location>
    <ligand>
        <name>UDP-N-acetyl-alpha-D-glucosamine</name>
        <dbReference type="ChEBI" id="CHEBI:57705"/>
    </ligand>
</feature>
<organism evidence="14 15">
    <name type="scientific">Fumia xinanensis</name>
    <dbReference type="NCBI Taxonomy" id="2763659"/>
    <lineage>
        <taxon>Bacteria</taxon>
        <taxon>Bacillati</taxon>
        <taxon>Bacillota</taxon>
        <taxon>Clostridia</taxon>
        <taxon>Eubacteriales</taxon>
        <taxon>Oscillospiraceae</taxon>
        <taxon>Fumia</taxon>
    </lineage>
</organism>
<protein>
    <recommendedName>
        <fullName evidence="12">UDP-N-acetylglucosamine 1-carboxyvinyltransferase</fullName>
        <ecNumber evidence="12">2.5.1.7</ecNumber>
    </recommendedName>
    <alternativeName>
        <fullName evidence="12">Enoylpyruvate transferase</fullName>
    </alternativeName>
    <alternativeName>
        <fullName evidence="12">UDP-N-acetylglucosamine enolpyruvyl transferase</fullName>
        <shortName evidence="12">EPT</shortName>
    </alternativeName>
</protein>
<keyword evidence="8 12" id="KW-0131">Cell cycle</keyword>
<evidence type="ECO:0000259" key="13">
    <source>
        <dbReference type="Pfam" id="PF00275"/>
    </source>
</evidence>
<comment type="similarity">
    <text evidence="10 12">Belongs to the EPSP synthase family. MurA subfamily.</text>
</comment>
<evidence type="ECO:0000256" key="3">
    <source>
        <dbReference type="ARBA" id="ARBA00022490"/>
    </source>
</evidence>
<dbReference type="EC" id="2.5.1.7" evidence="12"/>
<dbReference type="PANTHER" id="PTHR43783:SF1">
    <property type="entry name" value="UDP-N-ACETYLGLUCOSAMINE 1-CARBOXYVINYLTRANSFERASE"/>
    <property type="match status" value="1"/>
</dbReference>
<dbReference type="PANTHER" id="PTHR43783">
    <property type="entry name" value="UDP-N-ACETYLGLUCOSAMINE 1-CARBOXYVINYLTRANSFERASE"/>
    <property type="match status" value="1"/>
</dbReference>
<dbReference type="InterPro" id="IPR001986">
    <property type="entry name" value="Enolpyruvate_Tfrase_dom"/>
</dbReference>
<dbReference type="GO" id="GO:0071555">
    <property type="term" value="P:cell wall organization"/>
    <property type="evidence" value="ECO:0007669"/>
    <property type="project" value="UniProtKB-KW"/>
</dbReference>
<feature type="binding site" evidence="12">
    <location>
        <begin position="141"/>
        <end position="145"/>
    </location>
    <ligand>
        <name>UDP-N-acetyl-alpha-D-glucosamine</name>
        <dbReference type="ChEBI" id="CHEBI:57705"/>
    </ligand>
</feature>
<feature type="binding site" evidence="12">
    <location>
        <position position="326"/>
    </location>
    <ligand>
        <name>UDP-N-acetyl-alpha-D-glucosamine</name>
        <dbReference type="ChEBI" id="CHEBI:57705"/>
    </ligand>
</feature>
<dbReference type="GO" id="GO:0008760">
    <property type="term" value="F:UDP-N-acetylglucosamine 1-carboxyvinyltransferase activity"/>
    <property type="evidence" value="ECO:0007669"/>
    <property type="project" value="UniProtKB-UniRule"/>
</dbReference>
<evidence type="ECO:0000256" key="6">
    <source>
        <dbReference type="ARBA" id="ARBA00022960"/>
    </source>
</evidence>
<dbReference type="Gene3D" id="3.65.10.10">
    <property type="entry name" value="Enolpyruvate transferase domain"/>
    <property type="match status" value="2"/>
</dbReference>
<keyword evidence="5 12" id="KW-0808">Transferase</keyword>
<dbReference type="AlphaFoldDB" id="A0A926E5J5"/>
<evidence type="ECO:0000256" key="1">
    <source>
        <dbReference type="ARBA" id="ARBA00004496"/>
    </source>
</evidence>
<evidence type="ECO:0000256" key="5">
    <source>
        <dbReference type="ARBA" id="ARBA00022679"/>
    </source>
</evidence>
<evidence type="ECO:0000256" key="4">
    <source>
        <dbReference type="ARBA" id="ARBA00022618"/>
    </source>
</evidence>
<comment type="catalytic activity">
    <reaction evidence="11 12">
        <text>phosphoenolpyruvate + UDP-N-acetyl-alpha-D-glucosamine = UDP-N-acetyl-3-O-(1-carboxyvinyl)-alpha-D-glucosamine + phosphate</text>
        <dbReference type="Rhea" id="RHEA:18681"/>
        <dbReference type="ChEBI" id="CHEBI:43474"/>
        <dbReference type="ChEBI" id="CHEBI:57705"/>
        <dbReference type="ChEBI" id="CHEBI:58702"/>
        <dbReference type="ChEBI" id="CHEBI:68483"/>
        <dbReference type="EC" id="2.5.1.7"/>
    </reaction>
</comment>
<keyword evidence="7 12" id="KW-0573">Peptidoglycan synthesis</keyword>
<dbReference type="Pfam" id="PF00275">
    <property type="entry name" value="EPSP_synthase"/>
    <property type="match status" value="1"/>
</dbReference>
<comment type="subcellular location">
    <subcellularLocation>
        <location evidence="1 12">Cytoplasm</location>
    </subcellularLocation>
</comment>
<keyword evidence="12" id="KW-0670">Pyruvate</keyword>
<evidence type="ECO:0000256" key="10">
    <source>
        <dbReference type="ARBA" id="ARBA00038367"/>
    </source>
</evidence>